<organism evidence="1 2">
    <name type="scientific">Lachnospira eligens (strain ATCC 27750 / DSM 3376 / VPI C15-48 / C15-B4)</name>
    <name type="common">Eubacterium eligens</name>
    <dbReference type="NCBI Taxonomy" id="515620"/>
    <lineage>
        <taxon>Bacteria</taxon>
        <taxon>Bacillati</taxon>
        <taxon>Bacillota</taxon>
        <taxon>Clostridia</taxon>
        <taxon>Lachnospirales</taxon>
        <taxon>Lachnospiraceae</taxon>
        <taxon>Lachnospira</taxon>
    </lineage>
</organism>
<dbReference type="STRING" id="515620.EUBELI_02039"/>
<reference evidence="1 2" key="1">
    <citation type="journal article" date="2009" name="Proc. Natl. Acad. Sci. U.S.A.">
        <title>Characterizing a model human gut microbiota composed of members of its two dominant bacterial phyla.</title>
        <authorList>
            <person name="Mahowald M.A."/>
            <person name="Rey F.E."/>
            <person name="Seedorf H."/>
            <person name="Turnbaugh P.J."/>
            <person name="Fulton R.S."/>
            <person name="Wollam A."/>
            <person name="Shah N."/>
            <person name="Wang C."/>
            <person name="Magrini V."/>
            <person name="Wilson R.K."/>
            <person name="Cantarel B.L."/>
            <person name="Coutinho P.M."/>
            <person name="Henrissat B."/>
            <person name="Crock L.W."/>
            <person name="Russell A."/>
            <person name="Verberkmoes N.C."/>
            <person name="Hettich R.L."/>
            <person name="Gordon J.I."/>
        </authorList>
    </citation>
    <scope>NUCLEOTIDE SEQUENCE [LARGE SCALE GENOMIC DNA]</scope>
    <source>
        <strain evidence="2">ATCC 27750 / DSM 3376 / VPI C15-48 / C15-B4</strain>
    </source>
</reference>
<name>C4Z5B3_LACE2</name>
<dbReference type="AlphaFoldDB" id="C4Z5B3"/>
<proteinExistence type="predicted"/>
<protein>
    <submittedName>
        <fullName evidence="1">Uncharacterized protein</fullName>
    </submittedName>
</protein>
<evidence type="ECO:0000313" key="2">
    <source>
        <dbReference type="Proteomes" id="UP000001476"/>
    </source>
</evidence>
<dbReference type="HOGENOM" id="CLU_3043492_0_0_9"/>
<dbReference type="Proteomes" id="UP000001476">
    <property type="component" value="Chromosome"/>
</dbReference>
<gene>
    <name evidence="1" type="ordered locus">EUBELI_02039</name>
</gene>
<accession>C4Z5B3</accession>
<sequence>MHILYKGFGRNVVKNKAFARKVSEVMYVHKGANYRVVRFKNSLDDVVRILNTKK</sequence>
<dbReference type="EMBL" id="CP001104">
    <property type="protein sequence ID" value="ACR73020.1"/>
    <property type="molecule type" value="Genomic_DNA"/>
</dbReference>
<dbReference type="KEGG" id="eel:EUBELI_02039"/>
<keyword evidence="2" id="KW-1185">Reference proteome</keyword>
<evidence type="ECO:0000313" key="1">
    <source>
        <dbReference type="EMBL" id="ACR73020.1"/>
    </source>
</evidence>